<protein>
    <recommendedName>
        <fullName evidence="4">Conjugal transfer protein TraW</fullName>
    </recommendedName>
</protein>
<feature type="signal peptide" evidence="1">
    <location>
        <begin position="1"/>
        <end position="33"/>
    </location>
</feature>
<dbReference type="RefSeq" id="WP_025291918.1">
    <property type="nucleotide sequence ID" value="NZ_CP006644.1"/>
</dbReference>
<organism evidence="2 3">
    <name type="scientific">Sphingomonas sanxanigenens DSM 19645 = NX02</name>
    <dbReference type="NCBI Taxonomy" id="1123269"/>
    <lineage>
        <taxon>Bacteria</taxon>
        <taxon>Pseudomonadati</taxon>
        <taxon>Pseudomonadota</taxon>
        <taxon>Alphaproteobacteria</taxon>
        <taxon>Sphingomonadales</taxon>
        <taxon>Sphingomonadaceae</taxon>
        <taxon>Sphingomonas</taxon>
    </lineage>
</organism>
<dbReference type="Proteomes" id="UP000018851">
    <property type="component" value="Chromosome"/>
</dbReference>
<evidence type="ECO:0000313" key="2">
    <source>
        <dbReference type="EMBL" id="AHE53678.1"/>
    </source>
</evidence>
<evidence type="ECO:0000313" key="3">
    <source>
        <dbReference type="Proteomes" id="UP000018851"/>
    </source>
</evidence>
<dbReference type="KEGG" id="ssan:NX02_09790"/>
<keyword evidence="3" id="KW-1185">Reference proteome</keyword>
<dbReference type="HOGENOM" id="CLU_087622_0_0_5"/>
<proteinExistence type="predicted"/>
<evidence type="ECO:0008006" key="4">
    <source>
        <dbReference type="Google" id="ProtNLM"/>
    </source>
</evidence>
<name>W0ABI8_9SPHN</name>
<gene>
    <name evidence="2" type="ORF">NX02_09790</name>
</gene>
<dbReference type="EMBL" id="CP006644">
    <property type="protein sequence ID" value="AHE53678.1"/>
    <property type="molecule type" value="Genomic_DNA"/>
</dbReference>
<reference evidence="2 3" key="1">
    <citation type="submission" date="2013-07" db="EMBL/GenBank/DDBJ databases">
        <title>Completed genome of Sphingomonas sanxanigenens NX02.</title>
        <authorList>
            <person name="Ma T."/>
            <person name="Huang H."/>
            <person name="Wu M."/>
            <person name="Li X."/>
            <person name="Li G."/>
        </authorList>
    </citation>
    <scope>NUCLEOTIDE SEQUENCE [LARGE SCALE GENOMIC DNA]</scope>
    <source>
        <strain evidence="2 3">NX02</strain>
    </source>
</reference>
<keyword evidence="1" id="KW-0732">Signal</keyword>
<dbReference type="eggNOG" id="ENOG5032TNA">
    <property type="taxonomic scope" value="Bacteria"/>
</dbReference>
<dbReference type="AlphaFoldDB" id="W0ABI8"/>
<dbReference type="PATRIC" id="fig|1123269.5.peg.1904"/>
<feature type="chain" id="PRO_5004785253" description="Conjugal transfer protein TraW" evidence="1">
    <location>
        <begin position="34"/>
        <end position="230"/>
    </location>
</feature>
<accession>W0ABI8</accession>
<sequence length="230" mass="24656">MRDRLLGRYRRGPILAALVIGNMLAAASAVALAGPAPGPISSRSTIGRVWPIAEPDALAEIEAKVATLPSDMSKAFGPRNTWTALKAAPLGVAGADRTHSVVPFYTLDFDITLPDGKTLYPKGFTFNPLTYVKLPQRLVVVHPRDLGWALRNARASDFILLSALGSQNGDAIDLSEKTGRPIYILEERVKQRLGLTVAPVIVEQSGTRLMLTEYGPKSRAAATAAKGAMR</sequence>
<dbReference type="OrthoDB" id="9810604at2"/>
<dbReference type="STRING" id="1123269.NX02_09790"/>
<evidence type="ECO:0000256" key="1">
    <source>
        <dbReference type="SAM" id="SignalP"/>
    </source>
</evidence>